<proteinExistence type="predicted"/>
<keyword evidence="1" id="KW-0472">Membrane</keyword>
<evidence type="ECO:0000313" key="2">
    <source>
        <dbReference type="EMBL" id="SFH85411.1"/>
    </source>
</evidence>
<dbReference type="RefSeq" id="WP_052181821.1">
    <property type="nucleotide sequence ID" value="NZ_FOQE01000036.1"/>
</dbReference>
<keyword evidence="1" id="KW-0812">Transmembrane</keyword>
<protein>
    <submittedName>
        <fullName evidence="2">Uncharacterized membrane-anchored protein</fullName>
    </submittedName>
</protein>
<feature type="transmembrane region" description="Helical" evidence="1">
    <location>
        <begin position="111"/>
        <end position="133"/>
    </location>
</feature>
<organism evidence="2 3">
    <name type="scientific">Pisciglobus halotolerans</name>
    <dbReference type="NCBI Taxonomy" id="745365"/>
    <lineage>
        <taxon>Bacteria</taxon>
        <taxon>Bacillati</taxon>
        <taxon>Bacillota</taxon>
        <taxon>Bacilli</taxon>
        <taxon>Lactobacillales</taxon>
        <taxon>Carnobacteriaceae</taxon>
    </lineage>
</organism>
<gene>
    <name evidence="2" type="ORF">SAMN04489868_1369</name>
</gene>
<feature type="transmembrane region" description="Helical" evidence="1">
    <location>
        <begin position="206"/>
        <end position="226"/>
    </location>
</feature>
<dbReference type="PIRSF" id="PIRSF033111">
    <property type="entry name" value="UCP033111"/>
    <property type="match status" value="1"/>
</dbReference>
<sequence>MKKDKKNDAQEEVADLTALQDENRGLFEQLTHKNEDYMVKLNKRLEDADFSNDRRTVLFNDMLKTLVSEQSAGRTARQIYGTVTERYLEMVDGPRLDTKETTGERSEDWKLYVDGGLMLGGMFALVTGLSALFSKSGTASGMGILTLILNFIIGGFVVLAITKNAPIKGQKGSTLRYFLVSVVGMLIWVAVMTLSMLFIPPVINPILPPIANVVIGILAFAGKWYFKRKFNVKGTLF</sequence>
<evidence type="ECO:0000256" key="1">
    <source>
        <dbReference type="SAM" id="Phobius"/>
    </source>
</evidence>
<feature type="transmembrane region" description="Helical" evidence="1">
    <location>
        <begin position="139"/>
        <end position="162"/>
    </location>
</feature>
<name>A0A1I3DG12_9LACT</name>
<keyword evidence="1" id="KW-1133">Transmembrane helix</keyword>
<feature type="transmembrane region" description="Helical" evidence="1">
    <location>
        <begin position="174"/>
        <end position="200"/>
    </location>
</feature>
<keyword evidence="3" id="KW-1185">Reference proteome</keyword>
<dbReference type="EMBL" id="FOQE01000036">
    <property type="protein sequence ID" value="SFH85411.1"/>
    <property type="molecule type" value="Genomic_DNA"/>
</dbReference>
<dbReference type="Pfam" id="PF06570">
    <property type="entry name" value="DUF1129"/>
    <property type="match status" value="1"/>
</dbReference>
<dbReference type="Proteomes" id="UP000198668">
    <property type="component" value="Unassembled WGS sequence"/>
</dbReference>
<dbReference type="InterPro" id="IPR009214">
    <property type="entry name" value="DUF1129"/>
</dbReference>
<dbReference type="AlphaFoldDB" id="A0A1I3DG12"/>
<evidence type="ECO:0000313" key="3">
    <source>
        <dbReference type="Proteomes" id="UP000198668"/>
    </source>
</evidence>
<accession>A0A1I3DG12</accession>
<reference evidence="2 3" key="1">
    <citation type="submission" date="2016-10" db="EMBL/GenBank/DDBJ databases">
        <authorList>
            <person name="de Groot N.N."/>
        </authorList>
    </citation>
    <scope>NUCLEOTIDE SEQUENCE [LARGE SCALE GENOMIC DNA]</scope>
    <source>
        <strain evidence="2 3">DSM 27630</strain>
    </source>
</reference>